<keyword evidence="5 6" id="KW-0472">Membrane</keyword>
<dbReference type="EMBL" id="LM993660">
    <property type="protein sequence ID" value="VTZ75470.1"/>
    <property type="molecule type" value="Genomic_DNA"/>
</dbReference>
<dbReference type="Proteomes" id="UP000072904">
    <property type="component" value="Chromosome 6"/>
</dbReference>
<evidence type="ECO:0000313" key="8">
    <source>
        <dbReference type="EMBL" id="VTZ75470.1"/>
    </source>
</evidence>
<dbReference type="VEuPathDB" id="PlasmoDB:Py17XNL_000600745"/>
<evidence type="ECO:0000256" key="3">
    <source>
        <dbReference type="ARBA" id="ARBA00022692"/>
    </source>
</evidence>
<reference evidence="8" key="3">
    <citation type="submission" date="2014-05" db="EMBL/GenBank/DDBJ databases">
        <authorList>
            <person name="Aslett M.A."/>
            <person name="De Silva N."/>
        </authorList>
    </citation>
    <scope>NUCLEOTIDE SEQUENCE</scope>
    <source>
        <strain evidence="8">17X</strain>
    </source>
</reference>
<organism evidence="8 9">
    <name type="scientific">Plasmodium yoelii</name>
    <dbReference type="NCBI Taxonomy" id="5861"/>
    <lineage>
        <taxon>Eukaryota</taxon>
        <taxon>Sar</taxon>
        <taxon>Alveolata</taxon>
        <taxon>Apicomplexa</taxon>
        <taxon>Aconoidasida</taxon>
        <taxon>Haemosporida</taxon>
        <taxon>Plasmodiidae</taxon>
        <taxon>Plasmodium</taxon>
        <taxon>Plasmodium (Vinckeia)</taxon>
    </lineage>
</organism>
<evidence type="ECO:0000313" key="7">
    <source>
        <dbReference type="EMBL" id="CDU17048.1"/>
    </source>
</evidence>
<gene>
    <name evidence="8" type="ORF">PY17X_0619700</name>
    <name evidence="7" type="ORF">PYYM_0618800</name>
</gene>
<dbReference type="OMA" id="TWNNDQP"/>
<dbReference type="GeneID" id="3829564"/>
<dbReference type="GO" id="GO:0005794">
    <property type="term" value="C:Golgi apparatus"/>
    <property type="evidence" value="ECO:0007669"/>
    <property type="project" value="TreeGrafter"/>
</dbReference>
<evidence type="ECO:0000313" key="10">
    <source>
        <dbReference type="Proteomes" id="UP000072904"/>
    </source>
</evidence>
<name>A0A078KH92_PLAYE</name>
<dbReference type="SMR" id="A0A078KH92"/>
<dbReference type="PANTHER" id="PTHR10926">
    <property type="entry name" value="CELL CYCLE CONTROL PROTEIN 50"/>
    <property type="match status" value="1"/>
</dbReference>
<accession>A0A078KH92</accession>
<dbReference type="RefSeq" id="XP_022813192.1">
    <property type="nucleotide sequence ID" value="XM_022955412.1"/>
</dbReference>
<evidence type="ECO:0000256" key="6">
    <source>
        <dbReference type="SAM" id="Phobius"/>
    </source>
</evidence>
<reference evidence="8" key="4">
    <citation type="submission" date="2019-05" db="EMBL/GenBank/DDBJ databases">
        <authorList>
            <consortium name="Pathogen Informatics"/>
        </authorList>
    </citation>
    <scope>NUCLEOTIDE SEQUENCE</scope>
    <source>
        <strain evidence="8">17X</strain>
    </source>
</reference>
<dbReference type="PANTHER" id="PTHR10926:SF0">
    <property type="entry name" value="CDC50, ISOFORM A"/>
    <property type="match status" value="1"/>
</dbReference>
<dbReference type="VEuPathDB" id="PlasmoDB:PY02459"/>
<dbReference type="Proteomes" id="UP000072874">
    <property type="component" value="Chromosome 6"/>
</dbReference>
<dbReference type="Pfam" id="PF03381">
    <property type="entry name" value="CDC50"/>
    <property type="match status" value="1"/>
</dbReference>
<keyword evidence="3 6" id="KW-0812">Transmembrane</keyword>
<protein>
    <submittedName>
        <fullName evidence="8">LEM3/CDC50 family protein</fullName>
    </submittedName>
</protein>
<evidence type="ECO:0000313" key="9">
    <source>
        <dbReference type="Proteomes" id="UP000072874"/>
    </source>
</evidence>
<feature type="transmembrane region" description="Helical" evidence="6">
    <location>
        <begin position="401"/>
        <end position="420"/>
    </location>
</feature>
<dbReference type="OrthoDB" id="340608at2759"/>
<proteinExistence type="inferred from homology"/>
<dbReference type="VEuPathDB" id="PlasmoDB:PY17X_0619700"/>
<comment type="similarity">
    <text evidence="2">Belongs to the CDC50/LEM3 family.</text>
</comment>
<reference evidence="9 10" key="1">
    <citation type="journal article" date="2014" name="BMC Biol.">
        <title>A comprehensive evaluation of rodent malaria parasite genomes and gene expression.</title>
        <authorList>
            <person name="Otto T.D."/>
            <person name="Bohme U."/>
            <person name="Jackson A.P."/>
            <person name="Hunt M."/>
            <person name="Franke-Fayard B."/>
            <person name="Hoeijmakers W.A."/>
            <person name="Religa A.A."/>
            <person name="Robertson L."/>
            <person name="Sanders M."/>
            <person name="Ogun S.A."/>
            <person name="Cunningham D."/>
            <person name="Erhart A."/>
            <person name="Billker O."/>
            <person name="Khan S.M."/>
            <person name="Stunnenberg H.G."/>
            <person name="Langhorne J."/>
            <person name="Holder A.A."/>
            <person name="Waters A.P."/>
            <person name="Newbold C.I."/>
            <person name="Pain A."/>
            <person name="Berriman M."/>
            <person name="Janse C.J."/>
        </authorList>
    </citation>
    <scope>NUCLEOTIDE SEQUENCE [LARGE SCALE GENOMIC DNA]</scope>
    <source>
        <strain evidence="8 9">17X</strain>
        <strain evidence="7 10">YM</strain>
    </source>
</reference>
<dbReference type="EMBL" id="LK934634">
    <property type="protein sequence ID" value="CDU17048.1"/>
    <property type="molecule type" value="Genomic_DNA"/>
</dbReference>
<reference evidence="7" key="2">
    <citation type="submission" date="2014-05" db="EMBL/GenBank/DDBJ databases">
        <authorList>
            <person name="Aslett A.Martin."/>
            <person name="De Silva Nishadi"/>
        </authorList>
    </citation>
    <scope>NUCLEOTIDE SEQUENCE</scope>
    <source>
        <strain evidence="7">YM</strain>
    </source>
</reference>
<dbReference type="InterPro" id="IPR005045">
    <property type="entry name" value="CDC50/LEM3_fam"/>
</dbReference>
<keyword evidence="4 6" id="KW-1133">Transmembrane helix</keyword>
<evidence type="ECO:0000256" key="4">
    <source>
        <dbReference type="ARBA" id="ARBA00022989"/>
    </source>
</evidence>
<dbReference type="GO" id="GO:0005783">
    <property type="term" value="C:endoplasmic reticulum"/>
    <property type="evidence" value="ECO:0007669"/>
    <property type="project" value="TreeGrafter"/>
</dbReference>
<dbReference type="VEuPathDB" id="PlasmoDB:PYYM_0618800"/>
<evidence type="ECO:0000256" key="2">
    <source>
        <dbReference type="ARBA" id="ARBA00009457"/>
    </source>
</evidence>
<sequence length="432" mass="50954">MEGKKEKKEKKTKNEKGSKIYLKEDKHVFSNKSETDNQNIMHYDDLKSGNIFQINNINKKNYNNNIISKNESIEEYLNNYIYKNGMEKYDNENIKVENLHDKSNIVQKEKRQRKKSSIIEKIKQQELKAKQRSWTPLCLIITYLSISIIFIIIGLTFIILASNRKECKIPYDHITDDSIVIEVNESHCKGPKRPFKINSYIYYELHNFYQNHKKYLVSKSHNQLMGVVYTNPNDVSQCFPIIKNKEGKILHPCGLVARSIFNDTFNLYKDVDLKDKIKIDESKEAIIWNSDYNKFKNPSKKEMEIYKEIVYFWLTDKRYVDTFNMNDENGYGIENSHFIVWMKTAALSNFRKKYAKLNIELSLPIYVNIKNNFPVSKFNGKKFFVIAEVSVFVNEKSNSIGILYLIIGIFSFFITLCLIYNQITQPRIMGHI</sequence>
<evidence type="ECO:0000256" key="5">
    <source>
        <dbReference type="ARBA" id="ARBA00023136"/>
    </source>
</evidence>
<evidence type="ECO:0000256" key="1">
    <source>
        <dbReference type="ARBA" id="ARBA00004141"/>
    </source>
</evidence>
<dbReference type="KEGG" id="pyo:PY17X_0619700"/>
<dbReference type="AlphaFoldDB" id="A0A078KH92"/>
<comment type="subcellular location">
    <subcellularLocation>
        <location evidence="1">Membrane</location>
        <topology evidence="1">Multi-pass membrane protein</topology>
    </subcellularLocation>
</comment>
<dbReference type="GO" id="GO:0005886">
    <property type="term" value="C:plasma membrane"/>
    <property type="evidence" value="ECO:0007669"/>
    <property type="project" value="TreeGrafter"/>
</dbReference>
<feature type="transmembrane region" description="Helical" evidence="6">
    <location>
        <begin position="137"/>
        <end position="160"/>
    </location>
</feature>